<name>A0A2L0F6J1_SORCE</name>
<dbReference type="CDD" id="cd02440">
    <property type="entry name" value="AdoMet_MTases"/>
    <property type="match status" value="1"/>
</dbReference>
<comment type="similarity">
    <text evidence="4">Belongs to the class I-like SAM-binding methyltransferase superfamily. RNA M5U methyltransferase family.</text>
</comment>
<gene>
    <name evidence="7" type="primary">smtA</name>
    <name evidence="7" type="ORF">SOCE26_086490</name>
</gene>
<dbReference type="Gene3D" id="3.40.50.150">
    <property type="entry name" value="Vaccinia Virus protein VP39"/>
    <property type="match status" value="1"/>
</dbReference>
<dbReference type="InterPro" id="IPR030390">
    <property type="entry name" value="MeTrfase_TrmA_AS"/>
</dbReference>
<dbReference type="PROSITE" id="PS51687">
    <property type="entry name" value="SAM_MT_RNA_M5U"/>
    <property type="match status" value="1"/>
</dbReference>
<evidence type="ECO:0000256" key="2">
    <source>
        <dbReference type="ARBA" id="ARBA00022679"/>
    </source>
</evidence>
<dbReference type="SUPFAM" id="SSF50249">
    <property type="entry name" value="Nucleic acid-binding proteins"/>
    <property type="match status" value="1"/>
</dbReference>
<organism evidence="7 8">
    <name type="scientific">Sorangium cellulosum</name>
    <name type="common">Polyangium cellulosum</name>
    <dbReference type="NCBI Taxonomy" id="56"/>
    <lineage>
        <taxon>Bacteria</taxon>
        <taxon>Pseudomonadati</taxon>
        <taxon>Myxococcota</taxon>
        <taxon>Polyangia</taxon>
        <taxon>Polyangiales</taxon>
        <taxon>Polyangiaceae</taxon>
        <taxon>Sorangium</taxon>
    </lineage>
</organism>
<keyword evidence="2 4" id="KW-0808">Transferase</keyword>
<dbReference type="PROSITE" id="PS01230">
    <property type="entry name" value="TRMA_1"/>
    <property type="match status" value="1"/>
</dbReference>
<dbReference type="SUPFAM" id="SSF53335">
    <property type="entry name" value="S-adenosyl-L-methionine-dependent methyltransferases"/>
    <property type="match status" value="1"/>
</dbReference>
<dbReference type="Gene3D" id="2.40.50.140">
    <property type="entry name" value="Nucleic acid-binding proteins"/>
    <property type="match status" value="1"/>
</dbReference>
<evidence type="ECO:0000256" key="5">
    <source>
        <dbReference type="PROSITE-ProRule" id="PRU10015"/>
    </source>
</evidence>
<keyword evidence="1 4" id="KW-0489">Methyltransferase</keyword>
<evidence type="ECO:0000259" key="6">
    <source>
        <dbReference type="PROSITE" id="PS50926"/>
    </source>
</evidence>
<dbReference type="InterPro" id="IPR029063">
    <property type="entry name" value="SAM-dependent_MTases_sf"/>
</dbReference>
<dbReference type="Pfam" id="PF05958">
    <property type="entry name" value="tRNA_U5-meth_tr"/>
    <property type="match status" value="1"/>
</dbReference>
<proteinExistence type="inferred from homology"/>
<dbReference type="InterPro" id="IPR010280">
    <property type="entry name" value="U5_MeTrfase_fam"/>
</dbReference>
<reference evidence="7 8" key="1">
    <citation type="submission" date="2015-09" db="EMBL/GenBank/DDBJ databases">
        <title>Sorangium comparison.</title>
        <authorList>
            <person name="Zaburannyi N."/>
            <person name="Bunk B."/>
            <person name="Overmann J."/>
            <person name="Mueller R."/>
        </authorList>
    </citation>
    <scope>NUCLEOTIDE SEQUENCE [LARGE SCALE GENOMIC DNA]</scope>
    <source>
        <strain evidence="7 8">So ce26</strain>
    </source>
</reference>
<evidence type="ECO:0000256" key="3">
    <source>
        <dbReference type="ARBA" id="ARBA00022691"/>
    </source>
</evidence>
<evidence type="ECO:0000256" key="4">
    <source>
        <dbReference type="PROSITE-ProRule" id="PRU01024"/>
    </source>
</evidence>
<keyword evidence="3 4" id="KW-0949">S-adenosyl-L-methionine</keyword>
<dbReference type="Pfam" id="PF01938">
    <property type="entry name" value="TRAM"/>
    <property type="match status" value="1"/>
</dbReference>
<feature type="binding site" evidence="4">
    <location>
        <position position="275"/>
    </location>
    <ligand>
        <name>S-adenosyl-L-methionine</name>
        <dbReference type="ChEBI" id="CHEBI:59789"/>
    </ligand>
</feature>
<dbReference type="EMBL" id="CP012673">
    <property type="protein sequence ID" value="AUX47137.1"/>
    <property type="molecule type" value="Genomic_DNA"/>
</dbReference>
<feature type="binding site" evidence="4">
    <location>
        <position position="387"/>
    </location>
    <ligand>
        <name>S-adenosyl-L-methionine</name>
        <dbReference type="ChEBI" id="CHEBI:59789"/>
    </ligand>
</feature>
<evidence type="ECO:0000313" key="8">
    <source>
        <dbReference type="Proteomes" id="UP000238348"/>
    </source>
</evidence>
<dbReference type="OrthoDB" id="9804590at2"/>
<accession>A0A2L0F6J1</accession>
<dbReference type="Gene3D" id="2.40.50.1070">
    <property type="match status" value="1"/>
</dbReference>
<evidence type="ECO:0000256" key="1">
    <source>
        <dbReference type="ARBA" id="ARBA00022603"/>
    </source>
</evidence>
<dbReference type="PROSITE" id="PS50926">
    <property type="entry name" value="TRAM"/>
    <property type="match status" value="1"/>
</dbReference>
<feature type="active site" description="Nucleophile" evidence="4">
    <location>
        <position position="413"/>
    </location>
</feature>
<evidence type="ECO:0000313" key="7">
    <source>
        <dbReference type="EMBL" id="AUX47137.1"/>
    </source>
</evidence>
<dbReference type="Proteomes" id="UP000238348">
    <property type="component" value="Chromosome"/>
</dbReference>
<sequence length="473" mass="49290">MKSVHRRSSGARTRARAGERAELRIDALAAGGAGVGRLAGEVVFVPATAPGDLVEVELDRSARPARGRLLRVIEPSAERVAPPCSFADACGGCDWMHVRLEAQQAAHEQIVRQAIARATALAALPEVHVHPAPKPLAYRSRARLFARAERGEVRVGYRAPRTHDVVAVDRCLVLADEIAPLAGELPALLRGAAGEGDILIAQGASRRPVVEILWRGALPPAVWQLLDQRTESGAWAGARVTLDGARQAASFGDPRPVIQGADGLPLLLAPGGFGQPSEEGAAVLARRAAELAHLDSSRSPHLLELFAGSGTLSVLLARGAQRPPGPAEGEPPAAHAGLASFTAVELVPEAVACLRQNLAARGLAGKVIEADADATPIPPRADVVVLDPPRGGAPGAARAIAASGARVVVYVSCDPATLARDLGVIVRGGFEITDIEVVELFPQTSHIESIVRLSRARRPRADPGGSAPRAPAR</sequence>
<feature type="binding site" evidence="4">
    <location>
        <position position="306"/>
    </location>
    <ligand>
        <name>S-adenosyl-L-methionine</name>
        <dbReference type="ChEBI" id="CHEBI:59789"/>
    </ligand>
</feature>
<dbReference type="AlphaFoldDB" id="A0A2L0F6J1"/>
<dbReference type="InterPro" id="IPR012340">
    <property type="entry name" value="NA-bd_OB-fold"/>
</dbReference>
<feature type="domain" description="TRAM" evidence="6">
    <location>
        <begin position="14"/>
        <end position="71"/>
    </location>
</feature>
<dbReference type="InterPro" id="IPR002792">
    <property type="entry name" value="TRAM_dom"/>
</dbReference>
<dbReference type="GO" id="GO:0070041">
    <property type="term" value="F:rRNA (uridine-C5-)-methyltransferase activity"/>
    <property type="evidence" value="ECO:0007669"/>
    <property type="project" value="TreeGrafter"/>
</dbReference>
<dbReference type="PANTHER" id="PTHR11061:SF30">
    <property type="entry name" value="TRNA (URACIL(54)-C(5))-METHYLTRANSFERASE"/>
    <property type="match status" value="1"/>
</dbReference>
<dbReference type="GO" id="GO:0070475">
    <property type="term" value="P:rRNA base methylation"/>
    <property type="evidence" value="ECO:0007669"/>
    <property type="project" value="TreeGrafter"/>
</dbReference>
<feature type="active site" evidence="5">
    <location>
        <position position="413"/>
    </location>
</feature>
<feature type="binding site" evidence="4">
    <location>
        <position position="345"/>
    </location>
    <ligand>
        <name>S-adenosyl-L-methionine</name>
        <dbReference type="ChEBI" id="CHEBI:59789"/>
    </ligand>
</feature>
<dbReference type="RefSeq" id="WP_104985205.1">
    <property type="nucleotide sequence ID" value="NZ_CP012673.1"/>
</dbReference>
<protein>
    <submittedName>
        <fullName evidence="7">SAM-dependent methyltransferase</fullName>
    </submittedName>
</protein>
<dbReference type="PANTHER" id="PTHR11061">
    <property type="entry name" value="RNA M5U METHYLTRANSFERASE"/>
    <property type="match status" value="1"/>
</dbReference>